<keyword evidence="2" id="KW-0732">Signal</keyword>
<sequence>MNLRRTTILAAAVALLTTPVVATSAAPAQVFRGDLVDLSAATPDPFGDATAHLVMTPNGRGTTFHLRIQGIDPAVVGESYGAHLHVGPCVEGNGAAAGPHYNASTTSPPVVSDQTEVWLDFTVVGDGTGAGDATVPFVPAPGDRAVVVHAEETAPNGTAGPRLVCLPVSW</sequence>
<dbReference type="RefSeq" id="WP_194708419.1">
    <property type="nucleotide sequence ID" value="NZ_JADKPN010000014.1"/>
</dbReference>
<evidence type="ECO:0000256" key="2">
    <source>
        <dbReference type="SAM" id="SignalP"/>
    </source>
</evidence>
<keyword evidence="4" id="KW-1185">Reference proteome</keyword>
<dbReference type="Gene3D" id="2.60.40.200">
    <property type="entry name" value="Superoxide dismutase, copper/zinc binding domain"/>
    <property type="match status" value="1"/>
</dbReference>
<dbReference type="GO" id="GO:0046872">
    <property type="term" value="F:metal ion binding"/>
    <property type="evidence" value="ECO:0007669"/>
    <property type="project" value="InterPro"/>
</dbReference>
<feature type="signal peptide" evidence="2">
    <location>
        <begin position="1"/>
        <end position="22"/>
    </location>
</feature>
<dbReference type="AlphaFoldDB" id="A0A930VET8"/>
<comment type="similarity">
    <text evidence="1">Belongs to the Cu-Zn superoxide dismutase family.</text>
</comment>
<evidence type="ECO:0000256" key="1">
    <source>
        <dbReference type="ARBA" id="ARBA00010457"/>
    </source>
</evidence>
<evidence type="ECO:0000313" key="4">
    <source>
        <dbReference type="Proteomes" id="UP000640489"/>
    </source>
</evidence>
<dbReference type="InterPro" id="IPR036423">
    <property type="entry name" value="SOD-like_Cu/Zn_dom_sf"/>
</dbReference>
<reference evidence="3" key="1">
    <citation type="submission" date="2020-11" db="EMBL/GenBank/DDBJ databases">
        <title>Nocardioides sp. nov., isolated from Soil of Cynanchum wilfordii Hemsley rhizosphere.</title>
        <authorList>
            <person name="Lee J.-S."/>
            <person name="Suh M.K."/>
            <person name="Kim J.-S."/>
        </authorList>
    </citation>
    <scope>NUCLEOTIDE SEQUENCE</scope>
    <source>
        <strain evidence="3">KCTC 19275</strain>
    </source>
</reference>
<dbReference type="Proteomes" id="UP000640489">
    <property type="component" value="Unassembled WGS sequence"/>
</dbReference>
<feature type="chain" id="PRO_5038505467" evidence="2">
    <location>
        <begin position="23"/>
        <end position="170"/>
    </location>
</feature>
<proteinExistence type="inferred from homology"/>
<name>A0A930VET8_9ACTN</name>
<organism evidence="3 4">
    <name type="scientific">Nocardioides islandensis</name>
    <dbReference type="NCBI Taxonomy" id="433663"/>
    <lineage>
        <taxon>Bacteria</taxon>
        <taxon>Bacillati</taxon>
        <taxon>Actinomycetota</taxon>
        <taxon>Actinomycetes</taxon>
        <taxon>Propionibacteriales</taxon>
        <taxon>Nocardioidaceae</taxon>
        <taxon>Nocardioides</taxon>
    </lineage>
</organism>
<gene>
    <name evidence="3" type="ORF">ISU07_19015</name>
</gene>
<accession>A0A930VET8</accession>
<dbReference type="EMBL" id="JADKPN010000014">
    <property type="protein sequence ID" value="MBF4765228.1"/>
    <property type="molecule type" value="Genomic_DNA"/>
</dbReference>
<dbReference type="GO" id="GO:0006801">
    <property type="term" value="P:superoxide metabolic process"/>
    <property type="evidence" value="ECO:0007669"/>
    <property type="project" value="InterPro"/>
</dbReference>
<comment type="caution">
    <text evidence="3">The sequence shown here is derived from an EMBL/GenBank/DDBJ whole genome shotgun (WGS) entry which is preliminary data.</text>
</comment>
<evidence type="ECO:0000313" key="3">
    <source>
        <dbReference type="EMBL" id="MBF4765228.1"/>
    </source>
</evidence>
<dbReference type="SUPFAM" id="SSF49329">
    <property type="entry name" value="Cu,Zn superoxide dismutase-like"/>
    <property type="match status" value="1"/>
</dbReference>
<protein>
    <submittedName>
        <fullName evidence="3">Superoxide dismutase family protein</fullName>
    </submittedName>
</protein>